<name>A0A3A3GNG6_PANTH</name>
<dbReference type="Gene3D" id="3.90.550.20">
    <property type="match status" value="1"/>
</dbReference>
<dbReference type="InterPro" id="IPR029044">
    <property type="entry name" value="Nucleotide-diphossugar_trans"/>
</dbReference>
<gene>
    <name evidence="2" type="ORF">DQX05_00965</name>
</gene>
<dbReference type="GO" id="GO:0000030">
    <property type="term" value="F:mannosyltransferase activity"/>
    <property type="evidence" value="ECO:0007669"/>
    <property type="project" value="TreeGrafter"/>
</dbReference>
<dbReference type="EMBL" id="QYZD01000001">
    <property type="protein sequence ID" value="RJG26638.1"/>
    <property type="molecule type" value="Genomic_DNA"/>
</dbReference>
<dbReference type="Proteomes" id="UP000266177">
    <property type="component" value="Unassembled WGS sequence"/>
</dbReference>
<dbReference type="RefSeq" id="WP_119790093.1">
    <property type="nucleotide sequence ID" value="NZ_QYZD01000001.1"/>
</dbReference>
<comment type="caution">
    <text evidence="2">The sequence shown here is derived from an EMBL/GenBank/DDBJ whole genome shotgun (WGS) entry which is preliminary data.</text>
</comment>
<dbReference type="InterPro" id="IPR051706">
    <property type="entry name" value="Glycosyltransferase_domain"/>
</dbReference>
<dbReference type="Pfam" id="PF04488">
    <property type="entry name" value="Gly_transf_sug"/>
    <property type="match status" value="1"/>
</dbReference>
<evidence type="ECO:0000256" key="1">
    <source>
        <dbReference type="ARBA" id="ARBA00022679"/>
    </source>
</evidence>
<keyword evidence="1 2" id="KW-0808">Transferase</keyword>
<reference evidence="2 3" key="1">
    <citation type="submission" date="2018-09" db="EMBL/GenBank/DDBJ databases">
        <title>Paenibacillus SK2017-BO5.</title>
        <authorList>
            <person name="Piskunova J.V."/>
            <person name="Dubiley S.A."/>
            <person name="Severinov K.V."/>
        </authorList>
    </citation>
    <scope>NUCLEOTIDE SEQUENCE [LARGE SCALE GENOMIC DNA]</scope>
    <source>
        <strain evidence="2 3">BO5</strain>
    </source>
</reference>
<dbReference type="OrthoDB" id="9802987at2"/>
<dbReference type="SUPFAM" id="SSF53448">
    <property type="entry name" value="Nucleotide-diphospho-sugar transferases"/>
    <property type="match status" value="1"/>
</dbReference>
<dbReference type="InterPro" id="IPR007577">
    <property type="entry name" value="GlycoTrfase_DXD_sugar-bd_CS"/>
</dbReference>
<dbReference type="AlphaFoldDB" id="A0A3A3GNG6"/>
<proteinExistence type="predicted"/>
<evidence type="ECO:0000313" key="2">
    <source>
        <dbReference type="EMBL" id="RJG26638.1"/>
    </source>
</evidence>
<dbReference type="GO" id="GO:0051999">
    <property type="term" value="P:mannosyl-inositol phosphorylceramide biosynthetic process"/>
    <property type="evidence" value="ECO:0007669"/>
    <property type="project" value="TreeGrafter"/>
</dbReference>
<evidence type="ECO:0000313" key="3">
    <source>
        <dbReference type="Proteomes" id="UP000266177"/>
    </source>
</evidence>
<protein>
    <submittedName>
        <fullName evidence="2">Glycosyl transferase</fullName>
    </submittedName>
</protein>
<dbReference type="PANTHER" id="PTHR32385:SF15">
    <property type="entry name" value="INOSITOL PHOSPHOCERAMIDE MANNOSYLTRANSFERASE 1"/>
    <property type="match status" value="1"/>
</dbReference>
<sequence length="251" mass="29207">MEGAEKIPRVVHYCWFGRGEKPKLIKKCIQSWQKHLPDYQLVEWNEDNFDVKANLYAREAYEARKFAFVSDYVRLHALYHEGGVYMDTDVEVIKPLHRFLVHEAFSGFEDNQYLQSGTMGAVKHHPWIGELLQYYADRPFLLQGGDVFDLTTNTAIMSRISQKHGLKLNGQHQTLPSGIVFYPRSFFSPYDYINGGNYINDDSYTIHHFAQSWLPAHVRVKSYIKRKASRFIGAENIARLRRILSQKGTQS</sequence>
<dbReference type="GO" id="GO:0016020">
    <property type="term" value="C:membrane"/>
    <property type="evidence" value="ECO:0007669"/>
    <property type="project" value="GOC"/>
</dbReference>
<dbReference type="PANTHER" id="PTHR32385">
    <property type="entry name" value="MANNOSYL PHOSPHORYLINOSITOL CERAMIDE SYNTHASE"/>
    <property type="match status" value="1"/>
</dbReference>
<organism evidence="2 3">
    <name type="scientific">Paenibacillus thiaminolyticus</name>
    <name type="common">Bacillus thiaminolyticus</name>
    <dbReference type="NCBI Taxonomy" id="49283"/>
    <lineage>
        <taxon>Bacteria</taxon>
        <taxon>Bacillati</taxon>
        <taxon>Bacillota</taxon>
        <taxon>Bacilli</taxon>
        <taxon>Bacillales</taxon>
        <taxon>Paenibacillaceae</taxon>
        <taxon>Paenibacillus</taxon>
    </lineage>
</organism>
<accession>A0A3A3GNG6</accession>